<sequence>MHQDLRLSSKIDCTEPGELIKTEESKTEDGHEVFRLKTSNSTLVLERQAAPDKDEPLVGDWTFESGDFKIVKKDSGLELEQKFWNKTIACSANLTKKDSDDKHYTANLVVKGSDCKNFKLRDCPTELCQADKNNSKCEAAKDLTFGFVKLELESDNNAIKRTVSASEAAPGKSFNVKRSFVAVDAEADAFVCVKVNETWEPIRRISYKQLANGGSQKQEIQKAEESKGTKIFEGKSIGKDWVQEDHVMEDSIFTKDEYLPPWKKSIQATVQWKKAVMCPEKFPLCYKDGDCVSEDCKNGCEWSRSPTVDAKTDMDYNYIAGADTLGTACDKSNEAHEIERCKWQVLPFTSPGGSLLPRLRSWKRTSSGEYTQ</sequence>
<proteinExistence type="predicted"/>
<evidence type="ECO:0000313" key="1">
    <source>
        <dbReference type="EMBL" id="CAK9080090.1"/>
    </source>
</evidence>
<organism evidence="1 3">
    <name type="scientific">Durusdinium trenchii</name>
    <dbReference type="NCBI Taxonomy" id="1381693"/>
    <lineage>
        <taxon>Eukaryota</taxon>
        <taxon>Sar</taxon>
        <taxon>Alveolata</taxon>
        <taxon>Dinophyceae</taxon>
        <taxon>Suessiales</taxon>
        <taxon>Symbiodiniaceae</taxon>
        <taxon>Durusdinium</taxon>
    </lineage>
</organism>
<reference evidence="1 3" key="1">
    <citation type="submission" date="2024-02" db="EMBL/GenBank/DDBJ databases">
        <authorList>
            <person name="Chen Y."/>
            <person name="Shah S."/>
            <person name="Dougan E. K."/>
            <person name="Thang M."/>
            <person name="Chan C."/>
        </authorList>
    </citation>
    <scope>NUCLEOTIDE SEQUENCE [LARGE SCALE GENOMIC DNA]</scope>
</reference>
<accession>A0ABP0PZD8</accession>
<dbReference type="EMBL" id="CAXAMN010023696">
    <property type="protein sequence ID" value="CAK9080090.1"/>
    <property type="molecule type" value="Genomic_DNA"/>
</dbReference>
<evidence type="ECO:0000313" key="3">
    <source>
        <dbReference type="Proteomes" id="UP001642484"/>
    </source>
</evidence>
<protein>
    <submittedName>
        <fullName evidence="1">Uncharacterized protein</fullName>
    </submittedName>
</protein>
<comment type="caution">
    <text evidence="1">The sequence shown here is derived from an EMBL/GenBank/DDBJ whole genome shotgun (WGS) entry which is preliminary data.</text>
</comment>
<name>A0ABP0PZD8_9DINO</name>
<gene>
    <name evidence="1" type="ORF">CCMP2556_LOCUS39358</name>
    <name evidence="2" type="ORF">CCMP2556_LOCUS39527</name>
</gene>
<evidence type="ECO:0000313" key="2">
    <source>
        <dbReference type="EMBL" id="CAK9080504.1"/>
    </source>
</evidence>
<dbReference type="EMBL" id="CAXAMN010023740">
    <property type="protein sequence ID" value="CAK9080504.1"/>
    <property type="molecule type" value="Genomic_DNA"/>
</dbReference>
<keyword evidence="3" id="KW-1185">Reference proteome</keyword>
<dbReference type="Proteomes" id="UP001642484">
    <property type="component" value="Unassembled WGS sequence"/>
</dbReference>